<dbReference type="InterPro" id="IPR045111">
    <property type="entry name" value="Vps41/Vps8"/>
</dbReference>
<evidence type="ECO:0000256" key="1">
    <source>
        <dbReference type="SAM" id="MobiDB-lite"/>
    </source>
</evidence>
<feature type="compositionally biased region" description="Basic and acidic residues" evidence="1">
    <location>
        <begin position="47"/>
        <end position="56"/>
    </location>
</feature>
<evidence type="ECO:0008006" key="4">
    <source>
        <dbReference type="Google" id="ProtNLM"/>
    </source>
</evidence>
<protein>
    <recommendedName>
        <fullName evidence="4">RING-type domain-containing protein</fullName>
    </recommendedName>
</protein>
<dbReference type="GO" id="GO:0005770">
    <property type="term" value="C:late endosome"/>
    <property type="evidence" value="ECO:0007669"/>
    <property type="project" value="TreeGrafter"/>
</dbReference>
<accession>A0A8S1P4V1</accession>
<feature type="region of interest" description="Disordered" evidence="1">
    <location>
        <begin position="1"/>
        <end position="106"/>
    </location>
</feature>
<dbReference type="PANTHER" id="PTHR12616">
    <property type="entry name" value="VACUOLAR PROTEIN SORTING VPS41"/>
    <property type="match status" value="1"/>
</dbReference>
<evidence type="ECO:0000313" key="3">
    <source>
        <dbReference type="Proteomes" id="UP000688137"/>
    </source>
</evidence>
<comment type="caution">
    <text evidence="2">The sequence shown here is derived from an EMBL/GenBank/DDBJ whole genome shotgun (WGS) entry which is preliminary data.</text>
</comment>
<sequence>MSSLFSKFVSFVMDDKPQPQNSVLNAFINKPQKEQSESENSDEDSSNSEHEEKNSQEDEEEDEEDEENENEEEDGNSEESQEEEISRNDCNSKSEESSHECNQCLEEEEEEVDNELELELWYWNKIQQDNQQKEIQKQLLDITLNSLLHSETLIQLHHQQKYNDVIESINDPQFQLDYINFIWQDISESQILVKHIELLCKHKPEQVPNFLRSGKYPIFDSIYLTKAYNIYEGTAILLEKMNKVDESIQIYLEFMDDLLKRYLREIVRLPVQISKRKKSYLVITTLSQLISTLQQLLNNMKLLLDNNKLHNNIDILYFQVFNQIIDWQQMLYQAYKLDNTKIEILTIINHFRTNTPDILIKLLYSTDVELFIDELINNYSKLNLGFQFYCFRAVFLDFNCYQHILRLGNLEINKTNSLIKDILHKNRNQGKRVEIICQQCQLLGRTIIDQIGEIENVVTFNCGHSYHISCLKNWICQACQQKISELLVQVQHIMATKMNQLKNQQQLNLNKRNQKQEDKLINEKSIITFNETNQKKIIITRLQTYELRKLNEKLKFI</sequence>
<dbReference type="PANTHER" id="PTHR12616:SF8">
    <property type="entry name" value="VACUOLAR PROTEIN SORTING-ASSOCIATED PROTEIN 8 HOMOLOG"/>
    <property type="match status" value="1"/>
</dbReference>
<gene>
    <name evidence="2" type="ORF">PPRIM_AZ9-3.1.T1060014</name>
</gene>
<reference evidence="2" key="1">
    <citation type="submission" date="2021-01" db="EMBL/GenBank/DDBJ databases">
        <authorList>
            <consortium name="Genoscope - CEA"/>
            <person name="William W."/>
        </authorList>
    </citation>
    <scope>NUCLEOTIDE SEQUENCE</scope>
</reference>
<dbReference type="AlphaFoldDB" id="A0A8S1P4V1"/>
<name>A0A8S1P4V1_PARPR</name>
<feature type="compositionally biased region" description="Acidic residues" evidence="1">
    <location>
        <begin position="37"/>
        <end position="46"/>
    </location>
</feature>
<dbReference type="Proteomes" id="UP000688137">
    <property type="component" value="Unassembled WGS sequence"/>
</dbReference>
<dbReference type="GO" id="GO:0034058">
    <property type="term" value="P:endosomal vesicle fusion"/>
    <property type="evidence" value="ECO:0007669"/>
    <property type="project" value="TreeGrafter"/>
</dbReference>
<dbReference type="GO" id="GO:0006623">
    <property type="term" value="P:protein targeting to vacuole"/>
    <property type="evidence" value="ECO:0007669"/>
    <property type="project" value="InterPro"/>
</dbReference>
<evidence type="ECO:0000313" key="2">
    <source>
        <dbReference type="EMBL" id="CAD8098029.1"/>
    </source>
</evidence>
<feature type="compositionally biased region" description="Basic and acidic residues" evidence="1">
    <location>
        <begin position="84"/>
        <end position="99"/>
    </location>
</feature>
<proteinExistence type="predicted"/>
<keyword evidence="3" id="KW-1185">Reference proteome</keyword>
<organism evidence="2 3">
    <name type="scientific">Paramecium primaurelia</name>
    <dbReference type="NCBI Taxonomy" id="5886"/>
    <lineage>
        <taxon>Eukaryota</taxon>
        <taxon>Sar</taxon>
        <taxon>Alveolata</taxon>
        <taxon>Ciliophora</taxon>
        <taxon>Intramacronucleata</taxon>
        <taxon>Oligohymenophorea</taxon>
        <taxon>Peniculida</taxon>
        <taxon>Parameciidae</taxon>
        <taxon>Paramecium</taxon>
    </lineage>
</organism>
<dbReference type="OMA" id="YCFRAVF"/>
<dbReference type="EMBL" id="CAJJDM010000109">
    <property type="protein sequence ID" value="CAD8098029.1"/>
    <property type="molecule type" value="Genomic_DNA"/>
</dbReference>
<dbReference type="GO" id="GO:0030897">
    <property type="term" value="C:HOPS complex"/>
    <property type="evidence" value="ECO:0007669"/>
    <property type="project" value="TreeGrafter"/>
</dbReference>
<feature type="compositionally biased region" description="Acidic residues" evidence="1">
    <location>
        <begin position="57"/>
        <end position="83"/>
    </location>
</feature>